<proteinExistence type="predicted"/>
<reference evidence="1 2" key="1">
    <citation type="journal article" date="2011" name="Plasmid">
        <title>Streptomyces turgidiscabies Car8 contains a modular pathogenicity island that shares virulence genes with other actinobacterial plant pathogens.</title>
        <authorList>
            <person name="Huguet-Tapia J.C."/>
            <person name="Badger J.H."/>
            <person name="Loria R."/>
            <person name="Pettis G.S."/>
        </authorList>
    </citation>
    <scope>NUCLEOTIDE SEQUENCE [LARGE SCALE GENOMIC DNA]</scope>
    <source>
        <strain evidence="1 2">Car8</strain>
    </source>
</reference>
<dbReference type="STRING" id="85558.T45_06612"/>
<evidence type="ECO:0000313" key="1">
    <source>
        <dbReference type="EMBL" id="ELP62312.1"/>
    </source>
</evidence>
<name>L7ETG4_STRT8</name>
<dbReference type="Proteomes" id="UP000010931">
    <property type="component" value="Unassembled WGS sequence"/>
</dbReference>
<protein>
    <submittedName>
        <fullName evidence="1">Uncharacterized protein</fullName>
    </submittedName>
</protein>
<evidence type="ECO:0000313" key="2">
    <source>
        <dbReference type="Proteomes" id="UP000010931"/>
    </source>
</evidence>
<keyword evidence="2" id="KW-1185">Reference proteome</keyword>
<dbReference type="AlphaFoldDB" id="L7ETG4"/>
<sequence length="324" mass="37301">MVPRIADRRAARLADLEEMESQLERTTRLCSSLHAAAPRRLNKFMIRSSFFFTAPDETGTPPIVRIAAPRGVNLQLYLLILFEAQCRKRNGFAGPSPLPLNSREEVRSWTSLTFSKATQNDGLKAPISARANRERQVRSALKRLADERLIQRNVGTPPQAVMALDESGKQGKETAYYHVPDPFESVITIPTEFVTQGWLYLLTPAEIRFYFAFRHLEKRYLRRAGAYFSSEARTSEYFLTRDVYESHLMLDRLGLIQRVADPRRRSDGKLLDFPSYAKRGEKWPIHLFRLGDDTLLRQPAHESVRRALLNKPRPQRPQIRPLSP</sequence>
<organism evidence="1 2">
    <name type="scientific">Streptomyces turgidiscabies (strain Car8)</name>
    <dbReference type="NCBI Taxonomy" id="698760"/>
    <lineage>
        <taxon>Bacteria</taxon>
        <taxon>Bacillati</taxon>
        <taxon>Actinomycetota</taxon>
        <taxon>Actinomycetes</taxon>
        <taxon>Kitasatosporales</taxon>
        <taxon>Streptomycetaceae</taxon>
        <taxon>Streptomyces</taxon>
    </lineage>
</organism>
<accession>L7ETG4</accession>
<dbReference type="EMBL" id="AEJB01000623">
    <property type="protein sequence ID" value="ELP62312.1"/>
    <property type="molecule type" value="Genomic_DNA"/>
</dbReference>
<gene>
    <name evidence="1" type="ORF">STRTUCAR8_04756</name>
</gene>
<dbReference type="PATRIC" id="fig|698760.3.peg.8778"/>
<comment type="caution">
    <text evidence="1">The sequence shown here is derived from an EMBL/GenBank/DDBJ whole genome shotgun (WGS) entry which is preliminary data.</text>
</comment>